<dbReference type="PROSITE" id="PS50048">
    <property type="entry name" value="ZN2_CY6_FUNGAL_2"/>
    <property type="match status" value="1"/>
</dbReference>
<dbReference type="CDD" id="cd00067">
    <property type="entry name" value="GAL4"/>
    <property type="match status" value="1"/>
</dbReference>
<dbReference type="PROSITE" id="PS00463">
    <property type="entry name" value="ZN2_CY6_FUNGAL_1"/>
    <property type="match status" value="1"/>
</dbReference>
<dbReference type="Gene3D" id="4.10.240.10">
    <property type="entry name" value="Zn(2)-C6 fungal-type DNA-binding domain"/>
    <property type="match status" value="1"/>
</dbReference>
<dbReference type="InterPro" id="IPR001138">
    <property type="entry name" value="Zn2Cys6_DnaBD"/>
</dbReference>
<evidence type="ECO:0000313" key="7">
    <source>
        <dbReference type="Proteomes" id="UP001610335"/>
    </source>
</evidence>
<organism evidence="6 7">
    <name type="scientific">Aspergillus cavernicola</name>
    <dbReference type="NCBI Taxonomy" id="176166"/>
    <lineage>
        <taxon>Eukaryota</taxon>
        <taxon>Fungi</taxon>
        <taxon>Dikarya</taxon>
        <taxon>Ascomycota</taxon>
        <taxon>Pezizomycotina</taxon>
        <taxon>Eurotiomycetes</taxon>
        <taxon>Eurotiomycetidae</taxon>
        <taxon>Eurotiales</taxon>
        <taxon>Aspergillaceae</taxon>
        <taxon>Aspergillus</taxon>
        <taxon>Aspergillus subgen. Nidulantes</taxon>
    </lineage>
</organism>
<gene>
    <name evidence="6" type="ORF">BDW59DRAFT_106761</name>
</gene>
<evidence type="ECO:0000256" key="1">
    <source>
        <dbReference type="ARBA" id="ARBA00023015"/>
    </source>
</evidence>
<keyword evidence="2" id="KW-0238">DNA-binding</keyword>
<reference evidence="6 7" key="1">
    <citation type="submission" date="2024-07" db="EMBL/GenBank/DDBJ databases">
        <title>Section-level genome sequencing and comparative genomics of Aspergillus sections Usti and Cavernicolus.</title>
        <authorList>
            <consortium name="Lawrence Berkeley National Laboratory"/>
            <person name="Nybo J.L."/>
            <person name="Vesth T.C."/>
            <person name="Theobald S."/>
            <person name="Frisvad J.C."/>
            <person name="Larsen T.O."/>
            <person name="Kjaerboelling I."/>
            <person name="Rothschild-Mancinelli K."/>
            <person name="Lyhne E.K."/>
            <person name="Kogle M.E."/>
            <person name="Barry K."/>
            <person name="Clum A."/>
            <person name="Na H."/>
            <person name="Ledsgaard L."/>
            <person name="Lin J."/>
            <person name="Lipzen A."/>
            <person name="Kuo A."/>
            <person name="Riley R."/>
            <person name="Mondo S."/>
            <person name="LaButti K."/>
            <person name="Haridas S."/>
            <person name="Pangalinan J."/>
            <person name="Salamov A.A."/>
            <person name="Simmons B.A."/>
            <person name="Magnuson J.K."/>
            <person name="Chen J."/>
            <person name="Drula E."/>
            <person name="Henrissat B."/>
            <person name="Wiebenga A."/>
            <person name="Lubbers R.J."/>
            <person name="Gomes A.C."/>
            <person name="Makela M.R."/>
            <person name="Stajich J."/>
            <person name="Grigoriev I.V."/>
            <person name="Mortensen U.H."/>
            <person name="De vries R.P."/>
            <person name="Baker S.E."/>
            <person name="Andersen M.R."/>
        </authorList>
    </citation>
    <scope>NUCLEOTIDE SEQUENCE [LARGE SCALE GENOMIC DNA]</scope>
    <source>
        <strain evidence="6 7">CBS 600.67</strain>
    </source>
</reference>
<keyword evidence="7" id="KW-1185">Reference proteome</keyword>
<dbReference type="SMART" id="SM00066">
    <property type="entry name" value="GAL4"/>
    <property type="match status" value="1"/>
</dbReference>
<evidence type="ECO:0000313" key="6">
    <source>
        <dbReference type="EMBL" id="KAL2822152.1"/>
    </source>
</evidence>
<sequence length="515" mass="58282">MTFCCRPSQSCFRCRQRRIKCDRVRPACSQCKRASKQCAGYREELSLLFRDENERTIRRAKAAKERSRAKEQAIVRRPYSPGTLTEDSTLSEATTLSKLNIISVLSRPMLMTSLDIDSHALQFFIHHFSTVPWFHGSFPPAQHRNMIQDLDIDPSFRSSVVSIGLAAMSNVHRDRTLLGLARQRYGTALSEVRKAVGNPSCGNVGSLLRMILMLALFEMVDAKPETLHSCTTHITGVSALLKKFPSTRGREFNAQAELWFYFAVIVNYFQVGGPFPAELNNWSAPRMASNTGETWPAFELIEILIKFVRLCAALPYHQATEVELLREVVGLEFELQSWMDCLPAQWSFVVEETADVPGTFYGQYHIYQNVWASRVLNNYHVSRLLVNEVILAFISKIDEPTVEWIEQKERSLGVVTQMATDICVGIATQDLFRERNSLLSQHQPRPLLRGIFMTIYPLTAAASATTVPDQLRNWVIQTLQKIGDQMGIREALEAIPRIQLAVANEMQLAMSVTCG</sequence>
<keyword evidence="1" id="KW-0805">Transcription regulation</keyword>
<comment type="caution">
    <text evidence="6">The sequence shown here is derived from an EMBL/GenBank/DDBJ whole genome shotgun (WGS) entry which is preliminary data.</text>
</comment>
<evidence type="ECO:0000256" key="2">
    <source>
        <dbReference type="ARBA" id="ARBA00023125"/>
    </source>
</evidence>
<keyword evidence="3" id="KW-0804">Transcription</keyword>
<evidence type="ECO:0000256" key="3">
    <source>
        <dbReference type="ARBA" id="ARBA00023163"/>
    </source>
</evidence>
<proteinExistence type="predicted"/>
<dbReference type="PANTHER" id="PTHR38791">
    <property type="entry name" value="ZN(II)2CYS6 TRANSCRIPTION FACTOR (EUROFUNG)-RELATED-RELATED"/>
    <property type="match status" value="1"/>
</dbReference>
<accession>A0ABR4I3E5</accession>
<dbReference type="SUPFAM" id="SSF57701">
    <property type="entry name" value="Zn2/Cys6 DNA-binding domain"/>
    <property type="match status" value="1"/>
</dbReference>
<evidence type="ECO:0000259" key="5">
    <source>
        <dbReference type="PROSITE" id="PS50048"/>
    </source>
</evidence>
<dbReference type="InterPro" id="IPR036864">
    <property type="entry name" value="Zn2-C6_fun-type_DNA-bd_sf"/>
</dbReference>
<dbReference type="PANTHER" id="PTHR38791:SF5">
    <property type="entry name" value="TRANSCRIPTION FACTOR DBAG-RELATED"/>
    <property type="match status" value="1"/>
</dbReference>
<dbReference type="Proteomes" id="UP001610335">
    <property type="component" value="Unassembled WGS sequence"/>
</dbReference>
<name>A0ABR4I3E5_9EURO</name>
<protein>
    <recommendedName>
        <fullName evidence="5">Zn(2)-C6 fungal-type domain-containing protein</fullName>
    </recommendedName>
</protein>
<feature type="domain" description="Zn(2)-C6 fungal-type" evidence="5">
    <location>
        <begin position="10"/>
        <end position="38"/>
    </location>
</feature>
<evidence type="ECO:0000256" key="4">
    <source>
        <dbReference type="ARBA" id="ARBA00023242"/>
    </source>
</evidence>
<dbReference type="Pfam" id="PF00172">
    <property type="entry name" value="Zn_clus"/>
    <property type="match status" value="1"/>
</dbReference>
<keyword evidence="4" id="KW-0539">Nucleus</keyword>
<dbReference type="InterPro" id="IPR053175">
    <property type="entry name" value="DHMBA_Reg_Transcription_Factor"/>
</dbReference>
<dbReference type="EMBL" id="JBFXLS010000060">
    <property type="protein sequence ID" value="KAL2822152.1"/>
    <property type="molecule type" value="Genomic_DNA"/>
</dbReference>